<feature type="compositionally biased region" description="Polar residues" evidence="10">
    <location>
        <begin position="62"/>
        <end position="73"/>
    </location>
</feature>
<dbReference type="GO" id="GO:0005634">
    <property type="term" value="C:nucleus"/>
    <property type="evidence" value="ECO:0007669"/>
    <property type="project" value="UniProtKB-SubCell"/>
</dbReference>
<evidence type="ECO:0000256" key="2">
    <source>
        <dbReference type="ARBA" id="ARBA00022723"/>
    </source>
</evidence>
<feature type="compositionally biased region" description="Low complexity" evidence="10">
    <location>
        <begin position="1031"/>
        <end position="1041"/>
    </location>
</feature>
<dbReference type="PROSITE" id="PS00028">
    <property type="entry name" value="ZINC_FINGER_C2H2_1"/>
    <property type="match status" value="2"/>
</dbReference>
<dbReference type="Proteomes" id="UP000308652">
    <property type="component" value="Unassembled WGS sequence"/>
</dbReference>
<accession>A0A5C3LWT7</accession>
<dbReference type="SMART" id="SM00424">
    <property type="entry name" value="STE"/>
    <property type="match status" value="1"/>
</dbReference>
<feature type="region of interest" description="Disordered" evidence="10">
    <location>
        <begin position="1"/>
        <end position="118"/>
    </location>
</feature>
<feature type="compositionally biased region" description="Low complexity" evidence="10">
    <location>
        <begin position="135"/>
        <end position="148"/>
    </location>
</feature>
<evidence type="ECO:0000256" key="1">
    <source>
        <dbReference type="ARBA" id="ARBA00004123"/>
    </source>
</evidence>
<evidence type="ECO:0000256" key="6">
    <source>
        <dbReference type="ARBA" id="ARBA00023163"/>
    </source>
</evidence>
<dbReference type="InterPro" id="IPR052127">
    <property type="entry name" value="STE12_transcription_factor"/>
</dbReference>
<feature type="compositionally biased region" description="Acidic residues" evidence="10">
    <location>
        <begin position="459"/>
        <end position="469"/>
    </location>
</feature>
<dbReference type="STRING" id="68775.A0A5C3LWT7"/>
<gene>
    <name evidence="12" type="ORF">BDQ12DRAFT_667209</name>
</gene>
<dbReference type="Pfam" id="PF00096">
    <property type="entry name" value="zf-C2H2"/>
    <property type="match status" value="2"/>
</dbReference>
<feature type="compositionally biased region" description="Basic and acidic residues" evidence="10">
    <location>
        <begin position="513"/>
        <end position="523"/>
    </location>
</feature>
<feature type="compositionally biased region" description="Polar residues" evidence="10">
    <location>
        <begin position="163"/>
        <end position="176"/>
    </location>
</feature>
<feature type="region of interest" description="Disordered" evidence="10">
    <location>
        <begin position="430"/>
        <end position="469"/>
    </location>
</feature>
<keyword evidence="7" id="KW-0539">Nucleus</keyword>
<organism evidence="12 13">
    <name type="scientific">Crucibulum laeve</name>
    <dbReference type="NCBI Taxonomy" id="68775"/>
    <lineage>
        <taxon>Eukaryota</taxon>
        <taxon>Fungi</taxon>
        <taxon>Dikarya</taxon>
        <taxon>Basidiomycota</taxon>
        <taxon>Agaricomycotina</taxon>
        <taxon>Agaricomycetes</taxon>
        <taxon>Agaricomycetidae</taxon>
        <taxon>Agaricales</taxon>
        <taxon>Agaricineae</taxon>
        <taxon>Nidulariaceae</taxon>
        <taxon>Crucibulum</taxon>
    </lineage>
</organism>
<reference evidence="12 13" key="1">
    <citation type="journal article" date="2019" name="Nat. Ecol. Evol.">
        <title>Megaphylogeny resolves global patterns of mushroom evolution.</title>
        <authorList>
            <person name="Varga T."/>
            <person name="Krizsan K."/>
            <person name="Foldi C."/>
            <person name="Dima B."/>
            <person name="Sanchez-Garcia M."/>
            <person name="Sanchez-Ramirez S."/>
            <person name="Szollosi G.J."/>
            <person name="Szarkandi J.G."/>
            <person name="Papp V."/>
            <person name="Albert L."/>
            <person name="Andreopoulos W."/>
            <person name="Angelini C."/>
            <person name="Antonin V."/>
            <person name="Barry K.W."/>
            <person name="Bougher N.L."/>
            <person name="Buchanan P."/>
            <person name="Buyck B."/>
            <person name="Bense V."/>
            <person name="Catcheside P."/>
            <person name="Chovatia M."/>
            <person name="Cooper J."/>
            <person name="Damon W."/>
            <person name="Desjardin D."/>
            <person name="Finy P."/>
            <person name="Geml J."/>
            <person name="Haridas S."/>
            <person name="Hughes K."/>
            <person name="Justo A."/>
            <person name="Karasinski D."/>
            <person name="Kautmanova I."/>
            <person name="Kiss B."/>
            <person name="Kocsube S."/>
            <person name="Kotiranta H."/>
            <person name="LaButti K.M."/>
            <person name="Lechner B.E."/>
            <person name="Liimatainen K."/>
            <person name="Lipzen A."/>
            <person name="Lukacs Z."/>
            <person name="Mihaltcheva S."/>
            <person name="Morgado L.N."/>
            <person name="Niskanen T."/>
            <person name="Noordeloos M.E."/>
            <person name="Ohm R.A."/>
            <person name="Ortiz-Santana B."/>
            <person name="Ovrebo C."/>
            <person name="Racz N."/>
            <person name="Riley R."/>
            <person name="Savchenko A."/>
            <person name="Shiryaev A."/>
            <person name="Soop K."/>
            <person name="Spirin V."/>
            <person name="Szebenyi C."/>
            <person name="Tomsovsky M."/>
            <person name="Tulloss R.E."/>
            <person name="Uehling J."/>
            <person name="Grigoriev I.V."/>
            <person name="Vagvolgyi C."/>
            <person name="Papp T."/>
            <person name="Martin F.M."/>
            <person name="Miettinen O."/>
            <person name="Hibbett D.S."/>
            <person name="Nagy L.G."/>
        </authorList>
    </citation>
    <scope>NUCLEOTIDE SEQUENCE [LARGE SCALE GENOMIC DNA]</scope>
    <source>
        <strain evidence="12 13">CBS 166.37</strain>
    </source>
</reference>
<feature type="compositionally biased region" description="Low complexity" evidence="10">
    <location>
        <begin position="212"/>
        <end position="239"/>
    </location>
</feature>
<feature type="domain" description="C2H2-type" evidence="11">
    <location>
        <begin position="732"/>
        <end position="759"/>
    </location>
</feature>
<dbReference type="GO" id="GO:1990526">
    <property type="term" value="C:Ste12p-Dig1p-Dig2p complex"/>
    <property type="evidence" value="ECO:0007669"/>
    <property type="project" value="TreeGrafter"/>
</dbReference>
<dbReference type="InterPro" id="IPR003120">
    <property type="entry name" value="Ste12"/>
</dbReference>
<dbReference type="AlphaFoldDB" id="A0A5C3LWT7"/>
<evidence type="ECO:0000256" key="7">
    <source>
        <dbReference type="ARBA" id="ARBA00023242"/>
    </source>
</evidence>
<comment type="subcellular location">
    <subcellularLocation>
        <location evidence="1">Nucleus</location>
    </subcellularLocation>
</comment>
<feature type="compositionally biased region" description="Basic and acidic residues" evidence="10">
    <location>
        <begin position="106"/>
        <end position="115"/>
    </location>
</feature>
<dbReference type="InterPro" id="IPR036236">
    <property type="entry name" value="Znf_C2H2_sf"/>
</dbReference>
<protein>
    <recommendedName>
        <fullName evidence="11">C2H2-type domain-containing protein</fullName>
    </recommendedName>
</protein>
<feature type="region of interest" description="Disordered" evidence="10">
    <location>
        <begin position="937"/>
        <end position="956"/>
    </location>
</feature>
<feature type="compositionally biased region" description="Acidic residues" evidence="10">
    <location>
        <begin position="764"/>
        <end position="773"/>
    </location>
</feature>
<feature type="domain" description="C2H2-type" evidence="11">
    <location>
        <begin position="702"/>
        <end position="731"/>
    </location>
</feature>
<feature type="compositionally biased region" description="Polar residues" evidence="10">
    <location>
        <begin position="80"/>
        <end position="92"/>
    </location>
</feature>
<dbReference type="InterPro" id="IPR013087">
    <property type="entry name" value="Znf_C2H2_type"/>
</dbReference>
<dbReference type="Gene3D" id="3.30.160.60">
    <property type="entry name" value="Classic Zinc Finger"/>
    <property type="match status" value="2"/>
</dbReference>
<sequence>MDPIYQQPPSSSSSYYGAMNHSNPSSTHSSPRSYPSDLPSSSSYPSNSYGHSQTYPIPNGSAYPQSSYTSQQRRPAPKNASYSSPAYTSNSYGGPVPLQVSTSTSTEHDPNERTARPGNAHKHAMFHSLSVPLPSSSAISLPPSNGSSTSLIGGTAMTEEPSQDTQTNDYTASTPGLSQGLTRALTALEQERLAHLDRLKFFLATAPSRWDTAAPSSSSFSSSSSLPSSTTNSLFTNTTGAGGPTGYSAFPPHEPYHAPPHPALNRFLLPTQECVTCVLWNGLYHITGTDIVRALVFRFEAFGRPVRNMKKFEEGVFSDLRNLKPGVDACLEEPKSPFLDLLFKYQCIRTQKKQKVFYWFSVPHDRLFLDALERDLKREKMGLEPTTQIVGEPALSFTYDPKKSLYEQFSKAQGAREGEGELEAAVRRATEEGQMDSDSNNGMQDDMEGVEGGTTGESEMSDAGDDEQVDPVARQKKLSALQGANGMFVSLPGGSPSYKQRKKKGSKASGLRKGSEDYDERGRGRSVGGGGGDRYSSVSASRERIPRPMHTSMLEEFGENGYLARVEKEPTAAELFRKQAAGELLPGTGVPKKQREQAVVGEVGVFYSGGGPAAPVPTQPISYAALQQPSMHHRGRSHDEGHRNAYAGSAASGSMSAGYNTTSFPASQVHIQNQQQSNLAALNMTATSHYEAVSADGKMKAFVCPLFSCGRLFKRMEHLKRHLRTHTMERPFSCPKCKKKFSRSDNLNQHLRTHERSGPGSGTDEFENGEDADASGSGEGSTGQGSGSDEDNVAYASGSVAGIGGVDIFGNPSGEMEMLNAYSMLGANAYNAVGGLDVNMCEVDVGDVREVSGDEEGLIMRTGAGAAMGYGQQPEGFYGTSSVPTTGSGMLFSGNQSDFTDSQWASRPPAGSAFGANATPPVGNLPHIRNNANRASFHAMRPTPPPSSGSSASSYGDDYVTSISAPSHKQAFDHSSLYPPSMLGDSLPGGAGPMRRHRSMTPSIARNGEPVRRPLTANSGEFAGVAGGSPGSVSSVSSSSRGYHPYAYGSTSRAGSTHSSPSVYPIPLAADQYQRRSESRNSSYGGALQEQMRQMMSMNLDQSAGEQPVPGAGAAPSFGETIFRTESPASFPQTESPAPYAMELPMQFTGESYGHTTQHAATMPAQFDKHGQYSSNAIMNSQDQQYATHGGYYPQQHVTL</sequence>
<dbReference type="EMBL" id="ML213609">
    <property type="protein sequence ID" value="TFK37282.1"/>
    <property type="molecule type" value="Genomic_DNA"/>
</dbReference>
<comment type="similarity">
    <text evidence="8">Belongs to the STE12 transcription factor family.</text>
</comment>
<keyword evidence="3 9" id="KW-0863">Zinc-finger</keyword>
<keyword evidence="4" id="KW-0862">Zinc</keyword>
<dbReference type="SMART" id="SM00355">
    <property type="entry name" value="ZnF_C2H2"/>
    <property type="match status" value="2"/>
</dbReference>
<evidence type="ECO:0000256" key="9">
    <source>
        <dbReference type="PROSITE-ProRule" id="PRU00042"/>
    </source>
</evidence>
<feature type="region of interest" description="Disordered" evidence="10">
    <location>
        <begin position="739"/>
        <end position="793"/>
    </location>
</feature>
<dbReference type="PANTHER" id="PTHR47427:SF1">
    <property type="entry name" value="PROTEIN STE12"/>
    <property type="match status" value="1"/>
</dbReference>
<evidence type="ECO:0000256" key="5">
    <source>
        <dbReference type="ARBA" id="ARBA00023015"/>
    </source>
</evidence>
<evidence type="ECO:0000256" key="4">
    <source>
        <dbReference type="ARBA" id="ARBA00022833"/>
    </source>
</evidence>
<keyword evidence="5" id="KW-0805">Transcription regulation</keyword>
<evidence type="ECO:0000313" key="13">
    <source>
        <dbReference type="Proteomes" id="UP000308652"/>
    </source>
</evidence>
<feature type="compositionally biased region" description="Low complexity" evidence="10">
    <location>
        <begin position="1"/>
        <end position="52"/>
    </location>
</feature>
<feature type="region of interest" description="Disordered" evidence="10">
    <location>
        <begin position="898"/>
        <end position="919"/>
    </location>
</feature>
<keyword evidence="2" id="KW-0479">Metal-binding</keyword>
<feature type="region of interest" description="Disordered" evidence="10">
    <location>
        <begin position="210"/>
        <end position="254"/>
    </location>
</feature>
<keyword evidence="13" id="KW-1185">Reference proteome</keyword>
<feature type="region of interest" description="Disordered" evidence="10">
    <location>
        <begin position="971"/>
        <end position="1041"/>
    </location>
</feature>
<evidence type="ECO:0000259" key="11">
    <source>
        <dbReference type="PROSITE" id="PS50157"/>
    </source>
</evidence>
<dbReference type="OrthoDB" id="1095242at2759"/>
<feature type="compositionally biased region" description="Gly residues" evidence="10">
    <location>
        <begin position="777"/>
        <end position="786"/>
    </location>
</feature>
<evidence type="ECO:0000256" key="3">
    <source>
        <dbReference type="ARBA" id="ARBA00022771"/>
    </source>
</evidence>
<dbReference type="FunFam" id="3.30.160.60:FF:002343">
    <property type="entry name" value="Zinc finger protein 33A"/>
    <property type="match status" value="1"/>
</dbReference>
<name>A0A5C3LWT7_9AGAR</name>
<keyword evidence="6" id="KW-0804">Transcription</keyword>
<proteinExistence type="inferred from homology"/>
<feature type="region of interest" description="Disordered" evidence="10">
    <location>
        <begin position="486"/>
        <end position="542"/>
    </location>
</feature>
<dbReference type="GO" id="GO:1990527">
    <property type="term" value="C:Tec1p-Ste12p-Dig1p complex"/>
    <property type="evidence" value="ECO:0007669"/>
    <property type="project" value="TreeGrafter"/>
</dbReference>
<dbReference type="GO" id="GO:0003700">
    <property type="term" value="F:DNA-binding transcription factor activity"/>
    <property type="evidence" value="ECO:0007669"/>
    <property type="project" value="InterPro"/>
</dbReference>
<dbReference type="GO" id="GO:0008270">
    <property type="term" value="F:zinc ion binding"/>
    <property type="evidence" value="ECO:0007669"/>
    <property type="project" value="UniProtKB-KW"/>
</dbReference>
<dbReference type="Pfam" id="PF02200">
    <property type="entry name" value="STE"/>
    <property type="match status" value="1"/>
</dbReference>
<dbReference type="SUPFAM" id="SSF57667">
    <property type="entry name" value="beta-beta-alpha zinc fingers"/>
    <property type="match status" value="1"/>
</dbReference>
<feature type="region of interest" description="Disordered" evidence="10">
    <location>
        <begin position="135"/>
        <end position="176"/>
    </location>
</feature>
<dbReference type="PROSITE" id="PS50157">
    <property type="entry name" value="ZINC_FINGER_C2H2_2"/>
    <property type="match status" value="2"/>
</dbReference>
<dbReference type="PANTHER" id="PTHR47427">
    <property type="entry name" value="PROTEIN STE12"/>
    <property type="match status" value="1"/>
</dbReference>
<evidence type="ECO:0000256" key="10">
    <source>
        <dbReference type="SAM" id="MobiDB-lite"/>
    </source>
</evidence>
<evidence type="ECO:0000256" key="8">
    <source>
        <dbReference type="ARBA" id="ARBA00024345"/>
    </source>
</evidence>
<evidence type="ECO:0000313" key="12">
    <source>
        <dbReference type="EMBL" id="TFK37282.1"/>
    </source>
</evidence>